<protein>
    <submittedName>
        <fullName evidence="2">Uncharacterized protein</fullName>
    </submittedName>
</protein>
<feature type="non-terminal residue" evidence="2">
    <location>
        <position position="1"/>
    </location>
</feature>
<dbReference type="EMBL" id="CADCWJ010000814">
    <property type="protein sequence ID" value="CAA9583950.1"/>
    <property type="molecule type" value="Genomic_DNA"/>
</dbReference>
<gene>
    <name evidence="2" type="ORF">AVDCRST_MAG87-3704</name>
</gene>
<accession>A0A6J4VPG7</accession>
<organism evidence="2">
    <name type="scientific">uncultured Thermomicrobiales bacterium</name>
    <dbReference type="NCBI Taxonomy" id="1645740"/>
    <lineage>
        <taxon>Bacteria</taxon>
        <taxon>Pseudomonadati</taxon>
        <taxon>Thermomicrobiota</taxon>
        <taxon>Thermomicrobia</taxon>
        <taxon>Thermomicrobiales</taxon>
        <taxon>environmental samples</taxon>
    </lineage>
</organism>
<feature type="non-terminal residue" evidence="2">
    <location>
        <position position="37"/>
    </location>
</feature>
<sequence>GQKGYAPTVTDDGARQARRRRAPPLLTFDGDRAAPCV</sequence>
<name>A0A6J4VPG7_9BACT</name>
<reference evidence="2" key="1">
    <citation type="submission" date="2020-02" db="EMBL/GenBank/DDBJ databases">
        <authorList>
            <person name="Meier V. D."/>
        </authorList>
    </citation>
    <scope>NUCLEOTIDE SEQUENCE</scope>
    <source>
        <strain evidence="2">AVDCRST_MAG87</strain>
    </source>
</reference>
<feature type="region of interest" description="Disordered" evidence="1">
    <location>
        <begin position="1"/>
        <end position="37"/>
    </location>
</feature>
<evidence type="ECO:0000313" key="2">
    <source>
        <dbReference type="EMBL" id="CAA9583950.1"/>
    </source>
</evidence>
<proteinExistence type="predicted"/>
<evidence type="ECO:0000256" key="1">
    <source>
        <dbReference type="SAM" id="MobiDB-lite"/>
    </source>
</evidence>
<dbReference type="AlphaFoldDB" id="A0A6J4VPG7"/>